<dbReference type="EMBL" id="CAJPEV010001756">
    <property type="protein sequence ID" value="CAG0894205.1"/>
    <property type="molecule type" value="Genomic_DNA"/>
</dbReference>
<dbReference type="AlphaFoldDB" id="A0A7R8XDD6"/>
<reference evidence="3" key="1">
    <citation type="submission" date="2020-11" db="EMBL/GenBank/DDBJ databases">
        <authorList>
            <person name="Tran Van P."/>
        </authorList>
    </citation>
    <scope>NUCLEOTIDE SEQUENCE</scope>
</reference>
<feature type="chain" id="PRO_5036209159" evidence="2">
    <location>
        <begin position="18"/>
        <end position="433"/>
    </location>
</feature>
<keyword evidence="4" id="KW-1185">Reference proteome</keyword>
<name>A0A7R8XDD6_9CRUS</name>
<protein>
    <submittedName>
        <fullName evidence="3">Uncharacterized protein</fullName>
    </submittedName>
</protein>
<proteinExistence type="predicted"/>
<feature type="region of interest" description="Disordered" evidence="1">
    <location>
        <begin position="20"/>
        <end position="47"/>
    </location>
</feature>
<feature type="region of interest" description="Disordered" evidence="1">
    <location>
        <begin position="184"/>
        <end position="232"/>
    </location>
</feature>
<feature type="signal peptide" evidence="2">
    <location>
        <begin position="1"/>
        <end position="17"/>
    </location>
</feature>
<feature type="region of interest" description="Disordered" evidence="1">
    <location>
        <begin position="125"/>
        <end position="151"/>
    </location>
</feature>
<evidence type="ECO:0000256" key="2">
    <source>
        <dbReference type="SAM" id="SignalP"/>
    </source>
</evidence>
<feature type="compositionally biased region" description="Basic residues" evidence="1">
    <location>
        <begin position="301"/>
        <end position="311"/>
    </location>
</feature>
<gene>
    <name evidence="3" type="ORF">DSTB1V02_LOCUS8059</name>
</gene>
<feature type="compositionally biased region" description="Basic and acidic residues" evidence="1">
    <location>
        <begin position="20"/>
        <end position="38"/>
    </location>
</feature>
<evidence type="ECO:0000256" key="1">
    <source>
        <dbReference type="SAM" id="MobiDB-lite"/>
    </source>
</evidence>
<dbReference type="OrthoDB" id="6138985at2759"/>
<feature type="compositionally biased region" description="Acidic residues" evidence="1">
    <location>
        <begin position="210"/>
        <end position="219"/>
    </location>
</feature>
<dbReference type="Proteomes" id="UP000677054">
    <property type="component" value="Unassembled WGS sequence"/>
</dbReference>
<organism evidence="3">
    <name type="scientific">Darwinula stevensoni</name>
    <dbReference type="NCBI Taxonomy" id="69355"/>
    <lineage>
        <taxon>Eukaryota</taxon>
        <taxon>Metazoa</taxon>
        <taxon>Ecdysozoa</taxon>
        <taxon>Arthropoda</taxon>
        <taxon>Crustacea</taxon>
        <taxon>Oligostraca</taxon>
        <taxon>Ostracoda</taxon>
        <taxon>Podocopa</taxon>
        <taxon>Podocopida</taxon>
        <taxon>Darwinulocopina</taxon>
        <taxon>Darwinuloidea</taxon>
        <taxon>Darwinulidae</taxon>
        <taxon>Darwinula</taxon>
    </lineage>
</organism>
<feature type="region of interest" description="Disordered" evidence="1">
    <location>
        <begin position="267"/>
        <end position="311"/>
    </location>
</feature>
<dbReference type="EMBL" id="LR901273">
    <property type="protein sequence ID" value="CAD7248239.1"/>
    <property type="molecule type" value="Genomic_DNA"/>
</dbReference>
<keyword evidence="2" id="KW-0732">Signal</keyword>
<dbReference type="PANTHER" id="PTHR37687">
    <property type="entry name" value="AGAP006772-PA"/>
    <property type="match status" value="1"/>
</dbReference>
<dbReference type="PANTHER" id="PTHR37687:SF1">
    <property type="entry name" value="AGAP006772-PA"/>
    <property type="match status" value="1"/>
</dbReference>
<sequence length="433" mass="50625">MKLLALAVVSLAVVALAEHEDLPGGEKEDGSREKRSPEPSRAYEGTNIGYHRYRYPMHRSRRYGIPPWLANSREDSSSEEGDSREWDDEKRKRMALRKKRMYMVPPPWGNPWMYRKKRMFHGFDEEGSSEEEDWRRRRPEGGGFMYRRKKSHPLTSAELEELLENGDLRKRKRSELWRAEPWFHPRRRPFPYDDDKKKKRSWGPRRGSPEEEEESEEDERGPQHPAPHSTWEWSDYFGYDRRKREAPPAHKGFDRWNKDRYRTTMEDVVFGPRDEQEKKKPGSDGAMKKPPHGEEEDDRKKRNKKKRFVVKKRQGMDSVEEDCPAVLELVSDCQEVAEEAGDYRHLLVDACNRHEICSACGPYLGLASEAQCDAGYAEDVTVLCEGDRECEAIARVAAKIMDDDDDDSDEGGASEADVCFEPCIVDFFERKRK</sequence>
<accession>A0A7R8XDD6</accession>
<evidence type="ECO:0000313" key="3">
    <source>
        <dbReference type="EMBL" id="CAD7248239.1"/>
    </source>
</evidence>
<feature type="region of interest" description="Disordered" evidence="1">
    <location>
        <begin position="67"/>
        <end position="90"/>
    </location>
</feature>
<feature type="compositionally biased region" description="Basic and acidic residues" evidence="1">
    <location>
        <begin position="272"/>
        <end position="282"/>
    </location>
</feature>
<evidence type="ECO:0000313" key="4">
    <source>
        <dbReference type="Proteomes" id="UP000677054"/>
    </source>
</evidence>
<feature type="compositionally biased region" description="Basic and acidic residues" evidence="1">
    <location>
        <begin position="72"/>
        <end position="90"/>
    </location>
</feature>
<dbReference type="InterPro" id="IPR038875">
    <property type="entry name" value="PLA2_conodipine-like"/>
</dbReference>